<dbReference type="Proteomes" id="UP001060919">
    <property type="component" value="Chromosome"/>
</dbReference>
<gene>
    <name evidence="2" type="ORF">AsAng_0061750</name>
</gene>
<accession>A0A915YLZ7</accession>
<keyword evidence="1" id="KW-0472">Membrane</keyword>
<dbReference type="EMBL" id="AP026867">
    <property type="protein sequence ID" value="BDS15391.1"/>
    <property type="molecule type" value="Genomic_DNA"/>
</dbReference>
<evidence type="ECO:0000313" key="3">
    <source>
        <dbReference type="Proteomes" id="UP001060919"/>
    </source>
</evidence>
<keyword evidence="1" id="KW-1133">Transmembrane helix</keyword>
<protein>
    <submittedName>
        <fullName evidence="2">DUF3995 domain-containing protein</fullName>
    </submittedName>
</protein>
<reference evidence="2" key="1">
    <citation type="submission" date="2022-09" db="EMBL/GenBank/DDBJ databases">
        <title>Aureispira anguillicida sp. nov., isolated from Leptocephalus of Japanese eel Anguilla japonica.</title>
        <authorList>
            <person name="Yuasa K."/>
            <person name="Mekata T."/>
            <person name="Ikunari K."/>
        </authorList>
    </citation>
    <scope>NUCLEOTIDE SEQUENCE</scope>
    <source>
        <strain evidence="2">EL160426</strain>
    </source>
</reference>
<evidence type="ECO:0000313" key="2">
    <source>
        <dbReference type="EMBL" id="BDS15391.1"/>
    </source>
</evidence>
<dbReference type="Pfam" id="PF13160">
    <property type="entry name" value="DUF3995"/>
    <property type="match status" value="1"/>
</dbReference>
<feature type="transmembrane region" description="Helical" evidence="1">
    <location>
        <begin position="6"/>
        <end position="31"/>
    </location>
</feature>
<proteinExistence type="predicted"/>
<sequence>MIVFSVLNLIIFMLIALLHIYWALGGTWGIMQAIPQQNPGEPAFKPGPIATLLVAIGLLGFAFVHVLALGIGPLIAPKLVKIALAIIAGIFLLRAIGDYKYVGLFKKVKTGSFAKNDSKYYTPLCLLIVLNALITYSMV</sequence>
<feature type="transmembrane region" description="Helical" evidence="1">
    <location>
        <begin position="52"/>
        <end position="76"/>
    </location>
</feature>
<evidence type="ECO:0000256" key="1">
    <source>
        <dbReference type="SAM" id="Phobius"/>
    </source>
</evidence>
<dbReference type="RefSeq" id="WP_264790551.1">
    <property type="nucleotide sequence ID" value="NZ_AP026867.1"/>
</dbReference>
<feature type="transmembrane region" description="Helical" evidence="1">
    <location>
        <begin position="82"/>
        <end position="99"/>
    </location>
</feature>
<name>A0A915YLZ7_9BACT</name>
<organism evidence="2 3">
    <name type="scientific">Aureispira anguillae</name>
    <dbReference type="NCBI Taxonomy" id="2864201"/>
    <lineage>
        <taxon>Bacteria</taxon>
        <taxon>Pseudomonadati</taxon>
        <taxon>Bacteroidota</taxon>
        <taxon>Saprospiria</taxon>
        <taxon>Saprospirales</taxon>
        <taxon>Saprospiraceae</taxon>
        <taxon>Aureispira</taxon>
    </lineage>
</organism>
<dbReference type="KEGG" id="aup:AsAng_0061750"/>
<feature type="transmembrane region" description="Helical" evidence="1">
    <location>
        <begin position="120"/>
        <end position="138"/>
    </location>
</feature>
<dbReference type="AlphaFoldDB" id="A0A915YLZ7"/>
<keyword evidence="1" id="KW-0812">Transmembrane</keyword>
<keyword evidence="3" id="KW-1185">Reference proteome</keyword>
<dbReference type="InterPro" id="IPR025058">
    <property type="entry name" value="DUF3995"/>
</dbReference>